<gene>
    <name evidence="2" type="ORF">HU830_00900</name>
</gene>
<protein>
    <submittedName>
        <fullName evidence="2">YpmS family protein</fullName>
    </submittedName>
</protein>
<dbReference type="Proteomes" id="UP000563523">
    <property type="component" value="Unassembled WGS sequence"/>
</dbReference>
<comment type="caution">
    <text evidence="2">The sequence shown here is derived from an EMBL/GenBank/DDBJ whole genome shotgun (WGS) entry which is preliminary data.</text>
</comment>
<name>A0A850RAB3_9LACO</name>
<keyword evidence="1" id="KW-1133">Transmembrane helix</keyword>
<organism evidence="2 3">
    <name type="scientific">Bombilactobacillus apium</name>
    <dbReference type="NCBI Taxonomy" id="2675299"/>
    <lineage>
        <taxon>Bacteria</taxon>
        <taxon>Bacillati</taxon>
        <taxon>Bacillota</taxon>
        <taxon>Bacilli</taxon>
        <taxon>Lactobacillales</taxon>
        <taxon>Lactobacillaceae</taxon>
        <taxon>Bombilactobacillus</taxon>
    </lineage>
</organism>
<evidence type="ECO:0000313" key="2">
    <source>
        <dbReference type="EMBL" id="NVY95768.1"/>
    </source>
</evidence>
<keyword evidence="3" id="KW-1185">Reference proteome</keyword>
<proteinExistence type="predicted"/>
<dbReference type="RefSeq" id="WP_176941938.1">
    <property type="nucleotide sequence ID" value="NZ_JABZEC010000001.1"/>
</dbReference>
<sequence length="204" mass="23584">MQRTQDAKKHNFWKWAFWLLVILIIGTVATSTTLAFWPEKSTEPQTEESSKASSKKAIFDVALTNQQVERLANHYIDKQLSQGDIKYSLKVGEHVSLLGTVVFLGSKIHFELITDATATKTGGVQLRVRGLKVGKLGVPVEFLMFYIQHNYHFPKWVQVQSSRRLIKINLEQYQQTSSDGYYFRIQKLNLQENQLRVKVYSNKF</sequence>
<dbReference type="EMBL" id="JABZEC010000001">
    <property type="protein sequence ID" value="NVY95768.1"/>
    <property type="molecule type" value="Genomic_DNA"/>
</dbReference>
<evidence type="ECO:0000313" key="3">
    <source>
        <dbReference type="Proteomes" id="UP000563523"/>
    </source>
</evidence>
<dbReference type="AlphaFoldDB" id="A0A850RAB3"/>
<dbReference type="Pfam" id="PF09911">
    <property type="entry name" value="DUF2140"/>
    <property type="match status" value="1"/>
</dbReference>
<reference evidence="2 3" key="1">
    <citation type="submission" date="2020-06" db="EMBL/GenBank/DDBJ databases">
        <authorList>
            <person name="Kang J."/>
        </authorList>
    </citation>
    <scope>NUCLEOTIDE SEQUENCE [LARGE SCALE GENOMIC DNA]</scope>
    <source>
        <strain evidence="2 3">DCY120</strain>
    </source>
</reference>
<dbReference type="InterPro" id="IPR018672">
    <property type="entry name" value="DUF2140"/>
</dbReference>
<keyword evidence="1" id="KW-0812">Transmembrane</keyword>
<feature type="transmembrane region" description="Helical" evidence="1">
    <location>
        <begin position="12"/>
        <end position="37"/>
    </location>
</feature>
<evidence type="ECO:0000256" key="1">
    <source>
        <dbReference type="SAM" id="Phobius"/>
    </source>
</evidence>
<accession>A0A850RAB3</accession>
<keyword evidence="1" id="KW-0472">Membrane</keyword>